<evidence type="ECO:0000313" key="2">
    <source>
        <dbReference type="EMBL" id="KAJ5533247.1"/>
    </source>
</evidence>
<feature type="compositionally biased region" description="Basic and acidic residues" evidence="1">
    <location>
        <begin position="54"/>
        <end position="73"/>
    </location>
</feature>
<feature type="compositionally biased region" description="Low complexity" evidence="1">
    <location>
        <begin position="356"/>
        <end position="370"/>
    </location>
</feature>
<dbReference type="Proteomes" id="UP001220324">
    <property type="component" value="Unassembled WGS sequence"/>
</dbReference>
<organism evidence="2 3">
    <name type="scientific">Penicillium frequentans</name>
    <dbReference type="NCBI Taxonomy" id="3151616"/>
    <lineage>
        <taxon>Eukaryota</taxon>
        <taxon>Fungi</taxon>
        <taxon>Dikarya</taxon>
        <taxon>Ascomycota</taxon>
        <taxon>Pezizomycotina</taxon>
        <taxon>Eurotiomycetes</taxon>
        <taxon>Eurotiomycetidae</taxon>
        <taxon>Eurotiales</taxon>
        <taxon>Aspergillaceae</taxon>
        <taxon>Penicillium</taxon>
    </lineage>
</organism>
<reference evidence="2 3" key="1">
    <citation type="journal article" date="2023" name="IMA Fungus">
        <title>Comparative genomic study of the Penicillium genus elucidates a diverse pangenome and 15 lateral gene transfer events.</title>
        <authorList>
            <person name="Petersen C."/>
            <person name="Sorensen T."/>
            <person name="Nielsen M.R."/>
            <person name="Sondergaard T.E."/>
            <person name="Sorensen J.L."/>
            <person name="Fitzpatrick D.A."/>
            <person name="Frisvad J.C."/>
            <person name="Nielsen K.L."/>
        </authorList>
    </citation>
    <scope>NUCLEOTIDE SEQUENCE [LARGE SCALE GENOMIC DNA]</scope>
    <source>
        <strain evidence="2 3">IBT 35679</strain>
    </source>
</reference>
<name>A0AAD6CQL9_9EURO</name>
<dbReference type="AlphaFoldDB" id="A0AAD6CQL9"/>
<feature type="compositionally biased region" description="Basic and acidic residues" evidence="1">
    <location>
        <begin position="384"/>
        <end position="415"/>
    </location>
</feature>
<keyword evidence="3" id="KW-1185">Reference proteome</keyword>
<dbReference type="EMBL" id="JAQIZZ010000007">
    <property type="protein sequence ID" value="KAJ5533247.1"/>
    <property type="molecule type" value="Genomic_DNA"/>
</dbReference>
<feature type="region of interest" description="Disordered" evidence="1">
    <location>
        <begin position="348"/>
        <end position="424"/>
    </location>
</feature>
<sequence length="424" mass="47577">MSWQALVRLSHDMPRYSCPAGPSTRLQLKLPPLRAYQKILEPTKYPHPQNPAKADIKPKEATGNGDKKGDSKGELFPNKVPFEASGNFDAQAFLEHAARLRVANQKTPPKPAVPTSKRRIIFSNLPYWWNVEHVMCLVHGGPIDQVMVYTHEVHVDFIFEKDCIAYGAAYPWGIDMDDKTIGVKVDFPIEKDPAPATLHKAGMSRVVRVNFHEDKPVSWLLGLVDRDKVEHIVCHTSPDLNTTVFYFLKSISYGVKVFEWFENNWPLSVPKFETDPCQLEKAFHFNTYPRSPMLEAKRHKIPSELLPDEPGYMEHIVEQDRSDRYITNDIVAGVRAGFDEAIVNDTVERRATPRPQQVAAQQAAQADSNGGSNGNSSGGVPHPVSEETHDVEETRGTEARDVVDDGDSEGTRESDWSSVPSVPF</sequence>
<protein>
    <submittedName>
        <fullName evidence="2">Uncharacterized protein</fullName>
    </submittedName>
</protein>
<gene>
    <name evidence="2" type="ORF">N7494_009799</name>
</gene>
<evidence type="ECO:0000313" key="3">
    <source>
        <dbReference type="Proteomes" id="UP001220324"/>
    </source>
</evidence>
<evidence type="ECO:0000256" key="1">
    <source>
        <dbReference type="SAM" id="MobiDB-lite"/>
    </source>
</evidence>
<feature type="region of interest" description="Disordered" evidence="1">
    <location>
        <begin position="41"/>
        <end position="76"/>
    </location>
</feature>
<proteinExistence type="predicted"/>
<accession>A0AAD6CQL9</accession>
<comment type="caution">
    <text evidence="2">The sequence shown here is derived from an EMBL/GenBank/DDBJ whole genome shotgun (WGS) entry which is preliminary data.</text>
</comment>